<dbReference type="EMBL" id="UYSU01036021">
    <property type="protein sequence ID" value="VDL97062.1"/>
    <property type="molecule type" value="Genomic_DNA"/>
</dbReference>
<dbReference type="Proteomes" id="UP000275846">
    <property type="component" value="Unassembled WGS sequence"/>
</dbReference>
<dbReference type="WBParaSite" id="SSLN_0001109301-mRNA-1">
    <property type="protein sequence ID" value="SSLN_0001109301-mRNA-1"/>
    <property type="gene ID" value="SSLN_0001109301"/>
</dbReference>
<dbReference type="AlphaFoldDB" id="A0A183T2H9"/>
<protein>
    <submittedName>
        <fullName evidence="4">FMRF-Like Peptide</fullName>
    </submittedName>
</protein>
<evidence type="ECO:0000256" key="1">
    <source>
        <dbReference type="SAM" id="SignalP"/>
    </source>
</evidence>
<dbReference type="OrthoDB" id="6271680at2759"/>
<accession>A0A183T2H9</accession>
<gene>
    <name evidence="2" type="ORF">SSLN_LOCUS10677</name>
</gene>
<keyword evidence="3" id="KW-1185">Reference proteome</keyword>
<reference evidence="2 3" key="2">
    <citation type="submission" date="2018-11" db="EMBL/GenBank/DDBJ databases">
        <authorList>
            <consortium name="Pathogen Informatics"/>
        </authorList>
    </citation>
    <scope>NUCLEOTIDE SEQUENCE [LARGE SCALE GENOMIC DNA]</scope>
    <source>
        <strain evidence="2 3">NST_G2</strain>
    </source>
</reference>
<feature type="signal peptide" evidence="1">
    <location>
        <begin position="1"/>
        <end position="21"/>
    </location>
</feature>
<name>A0A183T2H9_SCHSO</name>
<evidence type="ECO:0000313" key="4">
    <source>
        <dbReference type="WBParaSite" id="SSLN_0001109301-mRNA-1"/>
    </source>
</evidence>
<organism evidence="4">
    <name type="scientific">Schistocephalus solidus</name>
    <name type="common">Tapeworm</name>
    <dbReference type="NCBI Taxonomy" id="70667"/>
    <lineage>
        <taxon>Eukaryota</taxon>
        <taxon>Metazoa</taxon>
        <taxon>Spiralia</taxon>
        <taxon>Lophotrochozoa</taxon>
        <taxon>Platyhelminthes</taxon>
        <taxon>Cestoda</taxon>
        <taxon>Eucestoda</taxon>
        <taxon>Diphyllobothriidea</taxon>
        <taxon>Diphyllobothriidae</taxon>
        <taxon>Schistocephalus</taxon>
    </lineage>
</organism>
<evidence type="ECO:0000313" key="3">
    <source>
        <dbReference type="Proteomes" id="UP000275846"/>
    </source>
</evidence>
<sequence length="88" mass="9771">MEALAYALMSLLVVAVVGVHAVPRQLAQTKGQLAEDLYEDNDDDGQSVRFYRSARVPTDFSFNSDLALLRKMLSDSRPASHRLLSFGK</sequence>
<reference evidence="4" key="1">
    <citation type="submission" date="2016-06" db="UniProtKB">
        <authorList>
            <consortium name="WormBaseParasite"/>
        </authorList>
    </citation>
    <scope>IDENTIFICATION</scope>
</reference>
<feature type="chain" id="PRO_5043141397" evidence="1">
    <location>
        <begin position="22"/>
        <end position="88"/>
    </location>
</feature>
<proteinExistence type="predicted"/>
<keyword evidence="1" id="KW-0732">Signal</keyword>
<evidence type="ECO:0000313" key="2">
    <source>
        <dbReference type="EMBL" id="VDL97062.1"/>
    </source>
</evidence>